<dbReference type="Gene3D" id="3.30.110.170">
    <property type="entry name" value="Protein of unknown function (DUF541), domain 1"/>
    <property type="match status" value="1"/>
</dbReference>
<feature type="signal peptide" evidence="1">
    <location>
        <begin position="1"/>
        <end position="24"/>
    </location>
</feature>
<gene>
    <name evidence="2" type="ORF">SFOMI_1614</name>
</gene>
<protein>
    <recommendedName>
        <fullName evidence="4">DUF541 domain-containing protein</fullName>
    </recommendedName>
</protein>
<dbReference type="InterPro" id="IPR052022">
    <property type="entry name" value="26kDa_periplasmic_antigen"/>
</dbReference>
<reference evidence="2 3" key="1">
    <citation type="journal article" date="2013" name="Biodegradation">
        <title>Occurrence of 4-tert-butylphenol (4-t-BP) biodegradation in an aquatic sample caused by the presence of Spirodela polyrrhiza and isolation of a 4-t-BP-utilizing bacterium.</title>
        <authorList>
            <person name="Ogata Y."/>
            <person name="Toyama T."/>
            <person name="Yu N."/>
            <person name="Wang X."/>
            <person name="Sei K."/>
            <person name="Ike M."/>
        </authorList>
    </citation>
    <scope>NUCLEOTIDE SEQUENCE [LARGE SCALE GENOMIC DNA]</scope>
    <source>
        <strain evidence="2 3">OMI</strain>
    </source>
</reference>
<dbReference type="Proteomes" id="UP000221538">
    <property type="component" value="Unassembled WGS sequence"/>
</dbReference>
<dbReference type="EMBL" id="BEWI01000031">
    <property type="protein sequence ID" value="GAY21081.1"/>
    <property type="molecule type" value="Genomic_DNA"/>
</dbReference>
<dbReference type="Gene3D" id="3.30.70.2970">
    <property type="entry name" value="Protein of unknown function (DUF541), domain 2"/>
    <property type="match status" value="1"/>
</dbReference>
<organism evidence="2 3">
    <name type="scientific">Sphingobium fuliginis (strain ATCC 27551)</name>
    <dbReference type="NCBI Taxonomy" id="336203"/>
    <lineage>
        <taxon>Bacteria</taxon>
        <taxon>Pseudomonadati</taxon>
        <taxon>Pseudomonadota</taxon>
        <taxon>Alphaproteobacteria</taxon>
        <taxon>Sphingomonadales</taxon>
        <taxon>Sphingomonadaceae</taxon>
        <taxon>Sphingobium</taxon>
    </lineage>
</organism>
<dbReference type="PANTHER" id="PTHR34387:SF1">
    <property type="entry name" value="PERIPLASMIC IMMUNOGENIC PROTEIN"/>
    <property type="match status" value="1"/>
</dbReference>
<evidence type="ECO:0000313" key="3">
    <source>
        <dbReference type="Proteomes" id="UP000221538"/>
    </source>
</evidence>
<reference evidence="2 3" key="2">
    <citation type="journal article" date="2013" name="Environ. Sci. Technol.">
        <title>The 4-tert-butylphenol-utilizing bacterium Sphingobium fuliginis OMI can degrade bisphenols via phenolic ring hydroxylation and meta-cleavage pathway.</title>
        <authorList>
            <person name="Ogata Y."/>
            <person name="Goda S."/>
            <person name="Toyama T."/>
            <person name="Sei K."/>
            <person name="Ike M."/>
        </authorList>
    </citation>
    <scope>NUCLEOTIDE SEQUENCE [LARGE SCALE GENOMIC DNA]</scope>
    <source>
        <strain evidence="2 3">OMI</strain>
    </source>
</reference>
<dbReference type="GO" id="GO:0006974">
    <property type="term" value="P:DNA damage response"/>
    <property type="evidence" value="ECO:0007669"/>
    <property type="project" value="TreeGrafter"/>
</dbReference>
<dbReference type="RefSeq" id="WP_025551408.1">
    <property type="nucleotide sequence ID" value="NZ_BATN01000120.1"/>
</dbReference>
<feature type="chain" id="PRO_5013353402" description="DUF541 domain-containing protein" evidence="1">
    <location>
        <begin position="25"/>
        <end position="246"/>
    </location>
</feature>
<proteinExistence type="predicted"/>
<sequence length="246" mass="25355">MKSTFALMASAVVAAAALPIAAAAQTSVTIAETAPVVTLNVTETVEAAPDMATVGTGVQTRAQTAAQAMRDNAVQMDRLVAALVKAGIPKKDIQTSGINLSAQYDYSNRDGQPAGPRFIGYEASNQLSVKLRDIRKVGTLLDTMVEAGATNVNGPSFSISDPAPMLAQARAAALKTARAQADFYAQAAGYRSARLVSLAESNSGGQPPMPVMAAARFKADSAPATPVEPGQVGSSVTLTVQYALER</sequence>
<name>A0A292ZDV0_SPHSA</name>
<evidence type="ECO:0000256" key="1">
    <source>
        <dbReference type="SAM" id="SignalP"/>
    </source>
</evidence>
<dbReference type="InterPro" id="IPR007497">
    <property type="entry name" value="SIMPL/DUF541"/>
</dbReference>
<dbReference type="AlphaFoldDB" id="A0A292ZDV0"/>
<evidence type="ECO:0008006" key="4">
    <source>
        <dbReference type="Google" id="ProtNLM"/>
    </source>
</evidence>
<accession>A0A292ZDV0</accession>
<keyword evidence="1" id="KW-0732">Signal</keyword>
<comment type="caution">
    <text evidence="2">The sequence shown here is derived from an EMBL/GenBank/DDBJ whole genome shotgun (WGS) entry which is preliminary data.</text>
</comment>
<evidence type="ECO:0000313" key="2">
    <source>
        <dbReference type="EMBL" id="GAY21081.1"/>
    </source>
</evidence>
<dbReference type="PANTHER" id="PTHR34387">
    <property type="entry name" value="SLR1258 PROTEIN"/>
    <property type="match status" value="1"/>
</dbReference>
<dbReference type="Pfam" id="PF04402">
    <property type="entry name" value="SIMPL"/>
    <property type="match status" value="1"/>
</dbReference>